<feature type="compositionally biased region" description="Basic and acidic residues" evidence="1">
    <location>
        <begin position="97"/>
        <end position="122"/>
    </location>
</feature>
<comment type="caution">
    <text evidence="3">The sequence shown here is derived from an EMBL/GenBank/DDBJ whole genome shotgun (WGS) entry which is preliminary data.</text>
</comment>
<name>A0A839YXH1_9SPHN</name>
<dbReference type="EMBL" id="JACICF010000002">
    <property type="protein sequence ID" value="MBB3764891.1"/>
    <property type="molecule type" value="Genomic_DNA"/>
</dbReference>
<dbReference type="RefSeq" id="WP_183934250.1">
    <property type="nucleotide sequence ID" value="NZ_JACICF010000002.1"/>
</dbReference>
<organism evidence="3 4">
    <name type="scientific">Sphingomicrobium lutaoense</name>
    <dbReference type="NCBI Taxonomy" id="515949"/>
    <lineage>
        <taxon>Bacteria</taxon>
        <taxon>Pseudomonadati</taxon>
        <taxon>Pseudomonadota</taxon>
        <taxon>Alphaproteobacteria</taxon>
        <taxon>Sphingomonadales</taxon>
        <taxon>Sphingomonadaceae</taxon>
        <taxon>Sphingomicrobium</taxon>
    </lineage>
</organism>
<protein>
    <recommendedName>
        <fullName evidence="2">DUF4167 domain-containing protein</fullName>
    </recommendedName>
</protein>
<sequence>MINNRQSRRRGRGGQPNRGGPRGDNRQRGNAAQLLEKYKGLARDAQMSGDRVQAEYYLQFADHYFRVLEDHKAKQEDQQPPRQKGRRQDSDAEDGEGENKAEGETKPKSRRRASEDNVEAKPKPRRRTVRKDEDDGDAGEANAIAADALPPAIKADDSGEEAPKPRRTRRKPSDDGDTASAA</sequence>
<evidence type="ECO:0000259" key="2">
    <source>
        <dbReference type="Pfam" id="PF13763"/>
    </source>
</evidence>
<evidence type="ECO:0000313" key="3">
    <source>
        <dbReference type="EMBL" id="MBB3764891.1"/>
    </source>
</evidence>
<evidence type="ECO:0000256" key="1">
    <source>
        <dbReference type="SAM" id="MobiDB-lite"/>
    </source>
</evidence>
<dbReference type="Pfam" id="PF13763">
    <property type="entry name" value="DUF4167"/>
    <property type="match status" value="1"/>
</dbReference>
<gene>
    <name evidence="3" type="ORF">FHS50_001953</name>
</gene>
<feature type="compositionally biased region" description="Basic residues" evidence="1">
    <location>
        <begin position="1"/>
        <end position="12"/>
    </location>
</feature>
<evidence type="ECO:0000313" key="4">
    <source>
        <dbReference type="Proteomes" id="UP000578569"/>
    </source>
</evidence>
<proteinExistence type="predicted"/>
<accession>A0A839YXH1</accession>
<feature type="region of interest" description="Disordered" evidence="1">
    <location>
        <begin position="1"/>
        <end position="48"/>
    </location>
</feature>
<dbReference type="InterPro" id="IPR025430">
    <property type="entry name" value="DUF4167"/>
</dbReference>
<feature type="compositionally biased region" description="Basic and acidic residues" evidence="1">
    <location>
        <begin position="69"/>
        <end position="79"/>
    </location>
</feature>
<dbReference type="AlphaFoldDB" id="A0A839YXH1"/>
<dbReference type="Proteomes" id="UP000578569">
    <property type="component" value="Unassembled WGS sequence"/>
</dbReference>
<keyword evidence="4" id="KW-1185">Reference proteome</keyword>
<feature type="compositionally biased region" description="Basic and acidic residues" evidence="1">
    <location>
        <begin position="154"/>
        <end position="164"/>
    </location>
</feature>
<feature type="compositionally biased region" description="Low complexity" evidence="1">
    <location>
        <begin position="139"/>
        <end position="153"/>
    </location>
</feature>
<feature type="region of interest" description="Disordered" evidence="1">
    <location>
        <begin position="69"/>
        <end position="182"/>
    </location>
</feature>
<feature type="domain" description="DUF4167" evidence="2">
    <location>
        <begin position="4"/>
        <end position="73"/>
    </location>
</feature>
<reference evidence="3 4" key="1">
    <citation type="submission" date="2020-08" db="EMBL/GenBank/DDBJ databases">
        <title>Genomic Encyclopedia of Type Strains, Phase IV (KMG-IV): sequencing the most valuable type-strain genomes for metagenomic binning, comparative biology and taxonomic classification.</title>
        <authorList>
            <person name="Goeker M."/>
        </authorList>
    </citation>
    <scope>NUCLEOTIDE SEQUENCE [LARGE SCALE GENOMIC DNA]</scope>
    <source>
        <strain evidence="3 4">DSM 24194</strain>
    </source>
</reference>